<feature type="compositionally biased region" description="Basic and acidic residues" evidence="1">
    <location>
        <begin position="16"/>
        <end position="25"/>
    </location>
</feature>
<keyword evidence="2" id="KW-0812">Transmembrane</keyword>
<dbReference type="Proteomes" id="UP000054270">
    <property type="component" value="Unassembled WGS sequence"/>
</dbReference>
<evidence type="ECO:0000313" key="4">
    <source>
        <dbReference type="Proteomes" id="UP000054270"/>
    </source>
</evidence>
<keyword evidence="2" id="KW-0472">Membrane</keyword>
<evidence type="ECO:0000256" key="1">
    <source>
        <dbReference type="SAM" id="MobiDB-lite"/>
    </source>
</evidence>
<keyword evidence="2" id="KW-1133">Transmembrane helix</keyword>
<name>A0A0D2L9F5_HYPSF</name>
<feature type="region of interest" description="Disordered" evidence="1">
    <location>
        <begin position="1"/>
        <end position="36"/>
    </location>
</feature>
<evidence type="ECO:0000256" key="2">
    <source>
        <dbReference type="SAM" id="Phobius"/>
    </source>
</evidence>
<proteinExistence type="predicted"/>
<feature type="compositionally biased region" description="Basic and acidic residues" evidence="1">
    <location>
        <begin position="338"/>
        <end position="349"/>
    </location>
</feature>
<protein>
    <submittedName>
        <fullName evidence="3">Uncharacterized protein</fullName>
    </submittedName>
</protein>
<organism evidence="3 4">
    <name type="scientific">Hypholoma sublateritium (strain FD-334 SS-4)</name>
    <dbReference type="NCBI Taxonomy" id="945553"/>
    <lineage>
        <taxon>Eukaryota</taxon>
        <taxon>Fungi</taxon>
        <taxon>Dikarya</taxon>
        <taxon>Basidiomycota</taxon>
        <taxon>Agaricomycotina</taxon>
        <taxon>Agaricomycetes</taxon>
        <taxon>Agaricomycetidae</taxon>
        <taxon>Agaricales</taxon>
        <taxon>Agaricineae</taxon>
        <taxon>Strophariaceae</taxon>
        <taxon>Hypholoma</taxon>
    </lineage>
</organism>
<feature type="transmembrane region" description="Helical" evidence="2">
    <location>
        <begin position="185"/>
        <end position="205"/>
    </location>
</feature>
<reference evidence="4" key="1">
    <citation type="submission" date="2014-04" db="EMBL/GenBank/DDBJ databases">
        <title>Evolutionary Origins and Diversification of the Mycorrhizal Mutualists.</title>
        <authorList>
            <consortium name="DOE Joint Genome Institute"/>
            <consortium name="Mycorrhizal Genomics Consortium"/>
            <person name="Kohler A."/>
            <person name="Kuo A."/>
            <person name="Nagy L.G."/>
            <person name="Floudas D."/>
            <person name="Copeland A."/>
            <person name="Barry K.W."/>
            <person name="Cichocki N."/>
            <person name="Veneault-Fourrey C."/>
            <person name="LaButti K."/>
            <person name="Lindquist E.A."/>
            <person name="Lipzen A."/>
            <person name="Lundell T."/>
            <person name="Morin E."/>
            <person name="Murat C."/>
            <person name="Riley R."/>
            <person name="Ohm R."/>
            <person name="Sun H."/>
            <person name="Tunlid A."/>
            <person name="Henrissat B."/>
            <person name="Grigoriev I.V."/>
            <person name="Hibbett D.S."/>
            <person name="Martin F."/>
        </authorList>
    </citation>
    <scope>NUCLEOTIDE SEQUENCE [LARGE SCALE GENOMIC DNA]</scope>
    <source>
        <strain evidence="4">FD-334 SS-4</strain>
    </source>
</reference>
<feature type="transmembrane region" description="Helical" evidence="2">
    <location>
        <begin position="243"/>
        <end position="261"/>
    </location>
</feature>
<dbReference type="EMBL" id="KN817540">
    <property type="protein sequence ID" value="KJA23852.1"/>
    <property type="molecule type" value="Genomic_DNA"/>
</dbReference>
<keyword evidence="4" id="KW-1185">Reference proteome</keyword>
<sequence>MTTSLKTPPDPPPYIDPEHTEDTHAEAPQSHDQSRLNQGSMFDDVMTMSRTAVKSLDVDRLVQYGQTTFEGLIKPNVLRLIYACDDDPHLGSIIAAPLLLSLIMATTFLALAFSAAILSILVVTVIAGTVMMLGMLQSLLVKLAISALRNLEIPSLVQRVRETSRKAVDHVRGSKAYPYIAKSPVAVAFIGFTLGAHMWIIPALIAKSAHKQVPLVRKGPVTILTWRPWRSRAQRNHRKWRKILTGITKAMISIAVVFFKVGRAFLGRIVSKLAEAVRLVFLGLVRIVYYEVCISLKKTSGIWPMICIALFLYCLLLHHRTNKLAKKVDGGRRRRRASQHEEVEPSRAT</sequence>
<gene>
    <name evidence="3" type="ORF">HYPSUDRAFT_560012</name>
</gene>
<feature type="region of interest" description="Disordered" evidence="1">
    <location>
        <begin position="328"/>
        <end position="349"/>
    </location>
</feature>
<feature type="transmembrane region" description="Helical" evidence="2">
    <location>
        <begin position="301"/>
        <end position="318"/>
    </location>
</feature>
<feature type="transmembrane region" description="Helical" evidence="2">
    <location>
        <begin position="117"/>
        <end position="141"/>
    </location>
</feature>
<feature type="transmembrane region" description="Helical" evidence="2">
    <location>
        <begin position="89"/>
        <end position="111"/>
    </location>
</feature>
<accession>A0A0D2L9F5</accession>
<dbReference type="AlphaFoldDB" id="A0A0D2L9F5"/>
<evidence type="ECO:0000313" key="3">
    <source>
        <dbReference type="EMBL" id="KJA23852.1"/>
    </source>
</evidence>